<comment type="subunit">
    <text evidence="6">The complex is composed of six subunits: RnfA, RnfB, RnfC, RnfD, RnfE and RnfG.</text>
</comment>
<evidence type="ECO:0000259" key="8">
    <source>
        <dbReference type="SMART" id="SM00900"/>
    </source>
</evidence>
<keyword evidence="6" id="KW-0997">Cell inner membrane</keyword>
<dbReference type="InterPro" id="IPR010209">
    <property type="entry name" value="Ion_transpt_RnfG/RsxG"/>
</dbReference>
<keyword evidence="1 6" id="KW-0813">Transport</keyword>
<evidence type="ECO:0000313" key="10">
    <source>
        <dbReference type="Proteomes" id="UP001548590"/>
    </source>
</evidence>
<name>A0ABV2CK12_9RHOO</name>
<keyword evidence="6 7" id="KW-1133">Transmembrane helix</keyword>
<dbReference type="PANTHER" id="PTHR36118:SF1">
    <property type="entry name" value="ION-TRANSLOCATING OXIDOREDUCTASE COMPLEX SUBUNIT G"/>
    <property type="match status" value="1"/>
</dbReference>
<keyword evidence="6" id="KW-1003">Cell membrane</keyword>
<keyword evidence="3 6" id="KW-0285">Flavoprotein</keyword>
<accession>A0ABV2CK12</accession>
<dbReference type="RefSeq" id="WP_345926174.1">
    <property type="nucleotide sequence ID" value="NZ_JBDIVF010000003.1"/>
</dbReference>
<dbReference type="Pfam" id="PF04205">
    <property type="entry name" value="FMN_bind"/>
    <property type="match status" value="1"/>
</dbReference>
<comment type="caution">
    <text evidence="9">The sequence shown here is derived from an EMBL/GenBank/DDBJ whole genome shotgun (WGS) entry which is preliminary data.</text>
</comment>
<dbReference type="EMBL" id="JBEWLZ010000001">
    <property type="protein sequence ID" value="MET1488241.1"/>
    <property type="molecule type" value="Genomic_DNA"/>
</dbReference>
<evidence type="ECO:0000313" key="9">
    <source>
        <dbReference type="EMBL" id="MET1488241.1"/>
    </source>
</evidence>
<comment type="function">
    <text evidence="6">Part of a membrane-bound complex that couples electron transfer with translocation of ions across the membrane.</text>
</comment>
<keyword evidence="6" id="KW-1278">Translocase</keyword>
<dbReference type="SMART" id="SM00900">
    <property type="entry name" value="FMN_bind"/>
    <property type="match status" value="1"/>
</dbReference>
<dbReference type="NCBIfam" id="TIGR01947">
    <property type="entry name" value="rnfG"/>
    <property type="match status" value="1"/>
</dbReference>
<keyword evidence="2 6" id="KW-0597">Phosphoprotein</keyword>
<gene>
    <name evidence="9" type="primary">rsxG</name>
    <name evidence="6" type="synonym">rnfG</name>
    <name evidence="9" type="ORF">ABVT11_00265</name>
</gene>
<feature type="transmembrane region" description="Helical" evidence="7">
    <location>
        <begin position="12"/>
        <end position="34"/>
    </location>
</feature>
<protein>
    <recommendedName>
        <fullName evidence="6">Ion-translocating oxidoreductase complex subunit G</fullName>
        <ecNumber evidence="6">7.-.-.-</ecNumber>
    </recommendedName>
    <alternativeName>
        <fullName evidence="6">Rnf electron transport complex subunit G</fullName>
    </alternativeName>
</protein>
<evidence type="ECO:0000256" key="7">
    <source>
        <dbReference type="SAM" id="Phobius"/>
    </source>
</evidence>
<keyword evidence="10" id="KW-1185">Reference proteome</keyword>
<evidence type="ECO:0000256" key="1">
    <source>
        <dbReference type="ARBA" id="ARBA00022448"/>
    </source>
</evidence>
<dbReference type="InterPro" id="IPR007329">
    <property type="entry name" value="FMN-bd"/>
</dbReference>
<proteinExistence type="inferred from homology"/>
<organism evidence="9 10">
    <name type="scientific">Uliginosibacterium paludis</name>
    <dbReference type="NCBI Taxonomy" id="1615952"/>
    <lineage>
        <taxon>Bacteria</taxon>
        <taxon>Pseudomonadati</taxon>
        <taxon>Pseudomonadota</taxon>
        <taxon>Betaproteobacteria</taxon>
        <taxon>Rhodocyclales</taxon>
        <taxon>Zoogloeaceae</taxon>
        <taxon>Uliginosibacterium</taxon>
    </lineage>
</organism>
<evidence type="ECO:0000256" key="4">
    <source>
        <dbReference type="ARBA" id="ARBA00022643"/>
    </source>
</evidence>
<evidence type="ECO:0000256" key="6">
    <source>
        <dbReference type="HAMAP-Rule" id="MF_00479"/>
    </source>
</evidence>
<feature type="modified residue" description="FMN phosphoryl threonine" evidence="6">
    <location>
        <position position="191"/>
    </location>
</feature>
<keyword evidence="4 6" id="KW-0288">FMN</keyword>
<evidence type="ECO:0000256" key="2">
    <source>
        <dbReference type="ARBA" id="ARBA00022553"/>
    </source>
</evidence>
<dbReference type="Proteomes" id="UP001548590">
    <property type="component" value="Unassembled WGS sequence"/>
</dbReference>
<evidence type="ECO:0000256" key="3">
    <source>
        <dbReference type="ARBA" id="ARBA00022630"/>
    </source>
</evidence>
<evidence type="ECO:0000256" key="5">
    <source>
        <dbReference type="ARBA" id="ARBA00022982"/>
    </source>
</evidence>
<keyword evidence="6 7" id="KW-0472">Membrane</keyword>
<feature type="domain" description="FMN-binding" evidence="8">
    <location>
        <begin position="111"/>
        <end position="208"/>
    </location>
</feature>
<dbReference type="HAMAP" id="MF_00479">
    <property type="entry name" value="RsxG_RnfG"/>
    <property type="match status" value="1"/>
</dbReference>
<reference evidence="9 10" key="1">
    <citation type="submission" date="2024-07" db="EMBL/GenBank/DDBJ databases">
        <title>Uliginosibacterium paludis KCTC:42655.</title>
        <authorList>
            <person name="Kim M.K."/>
        </authorList>
    </citation>
    <scope>NUCLEOTIDE SEQUENCE [LARGE SCALE GENOMIC DNA]</scope>
    <source>
        <strain evidence="9 10">KCTC 42655</strain>
    </source>
</reference>
<keyword evidence="5 6" id="KW-0249">Electron transport</keyword>
<comment type="similarity">
    <text evidence="6">Belongs to the RnfG family.</text>
</comment>
<keyword evidence="6 7" id="KW-0812">Transmembrane</keyword>
<dbReference type="PIRSF" id="PIRSF006091">
    <property type="entry name" value="E_trnsport_RnfG"/>
    <property type="match status" value="1"/>
</dbReference>
<comment type="cofactor">
    <cofactor evidence="6">
        <name>FMN</name>
        <dbReference type="ChEBI" id="CHEBI:58210"/>
    </cofactor>
</comment>
<sequence length="222" mass="23651">MSEPTLPEPTALGLSLRTALTMVAFTIVFTGLMASTYQATHETIAESVQQEKLRLINEILPPASYDNALLNDALALPAAPELGLPKGAQIWRARKAGQPVALVMEAVAPDGYAGSIRMVIAVLADGRLGGVRVVDHHETPGLGDYIDPNKDKDKANPWIAQFGRLDPATTPVALWKVRKDGGEISYRAGATISPRAVSNAVARAAAYAMTNRDRLFAQGAQP</sequence>
<dbReference type="EC" id="7.-.-.-" evidence="6"/>
<dbReference type="NCBIfam" id="NF002519">
    <property type="entry name" value="PRK01908.1"/>
    <property type="match status" value="1"/>
</dbReference>
<comment type="subcellular location">
    <subcellularLocation>
        <location evidence="6">Cell inner membrane</location>
        <topology evidence="6">Single-pass membrane protein</topology>
    </subcellularLocation>
</comment>
<dbReference type="PANTHER" id="PTHR36118">
    <property type="entry name" value="ION-TRANSLOCATING OXIDOREDUCTASE COMPLEX SUBUNIT G"/>
    <property type="match status" value="1"/>
</dbReference>